<dbReference type="EMBL" id="FLYE01000016">
    <property type="protein sequence ID" value="SCA56584.1"/>
    <property type="molecule type" value="Genomic_DNA"/>
</dbReference>
<evidence type="ECO:0000313" key="2">
    <source>
        <dbReference type="Proteomes" id="UP000231658"/>
    </source>
</evidence>
<accession>A0A1C3RHA7</accession>
<dbReference type="Proteomes" id="UP000231658">
    <property type="component" value="Unassembled WGS sequence"/>
</dbReference>
<evidence type="ECO:0000313" key="1">
    <source>
        <dbReference type="EMBL" id="SCA56584.1"/>
    </source>
</evidence>
<organism evidence="1 2">
    <name type="scientific">Candidatus Terasakiella magnetica</name>
    <dbReference type="NCBI Taxonomy" id="1867952"/>
    <lineage>
        <taxon>Bacteria</taxon>
        <taxon>Pseudomonadati</taxon>
        <taxon>Pseudomonadota</taxon>
        <taxon>Alphaproteobacteria</taxon>
        <taxon>Rhodospirillales</taxon>
        <taxon>Terasakiellaceae</taxon>
        <taxon>Terasakiella</taxon>
    </lineage>
</organism>
<reference evidence="1 2" key="1">
    <citation type="submission" date="2016-07" db="EMBL/GenBank/DDBJ databases">
        <authorList>
            <person name="Lefevre C.T."/>
        </authorList>
    </citation>
    <scope>NUCLEOTIDE SEQUENCE [LARGE SCALE GENOMIC DNA]</scope>
    <source>
        <strain evidence="1">PR1</strain>
    </source>
</reference>
<sequence>MHYRERDRLSKQNIETIETELMMKEPEFCQVLASKMNKAHIDQVEYAAALFNRAVDIAVQKFDTMEGNQHLADFLIHLSRSVREDSEQVFSLAYHYENYLSSRKVNRVIPMGGNSVEVEL</sequence>
<keyword evidence="2" id="KW-1185">Reference proteome</keyword>
<gene>
    <name evidence="1" type="ORF">MTBPR1_230003</name>
</gene>
<protein>
    <submittedName>
        <fullName evidence="1">Uncharacterized protein</fullName>
    </submittedName>
</protein>
<dbReference type="RefSeq" id="WP_069188683.1">
    <property type="nucleotide sequence ID" value="NZ_FLYE01000016.1"/>
</dbReference>
<proteinExistence type="predicted"/>
<dbReference type="AlphaFoldDB" id="A0A1C3RHA7"/>
<name>A0A1C3RHA7_9PROT</name>